<dbReference type="GO" id="GO:0020037">
    <property type="term" value="F:heme binding"/>
    <property type="evidence" value="ECO:0007669"/>
    <property type="project" value="InterPro"/>
</dbReference>
<keyword evidence="12" id="KW-1185">Reference proteome</keyword>
<keyword evidence="6 10" id="KW-0560">Oxidoreductase</keyword>
<evidence type="ECO:0000256" key="10">
    <source>
        <dbReference type="RuleBase" id="RU000461"/>
    </source>
</evidence>
<keyword evidence="4 9" id="KW-0479">Metal-binding</keyword>
<protein>
    <recommendedName>
        <fullName evidence="13">Cytochrome P450</fullName>
    </recommendedName>
</protein>
<evidence type="ECO:0008006" key="13">
    <source>
        <dbReference type="Google" id="ProtNLM"/>
    </source>
</evidence>
<sequence>METQLLVPLILAVVYISYKLLHSKYYQKNLPPSPPCLPIIGHFHLLKNPFHIFISNLLEKYGPILYLRLGTRPVVVLSSPAAIKECFTKNDIIFANRPHLLMGKHLNYNFTTLIFVQYGDLWRNLRRLTTQEYLSSTRLQMSSNIRKEEVSVVVRQMFIGCKGNFKKVELQSIFRKLTFNMIMRIIGTQPFFQEDEMVDQAKAKEKLMDLKSTFCVTGKFGLGDFFPFLKWVDIWRVEKVMMKLFKKRDKFLHGLINDCRTRRTNSSFSASTTREDRKEEKDNNTIIDVLLSLQESQPAYYTDNLIKGVIQVMLIAGSEATFTTAEWAMSLLLNHPEVLNTARMEIECNVGYDRLLNETDLDKLPYLHNIIRETLRLYNLGPFGAPHESSDDCTIGGYYIPKGTLLFVNFLALHRDPKAWSEPTIFKPERFEKDRKGNEGLQWMPFGVGRRGCPGEGFAKRMLGLMLGILIQCFDWEQLGGEMVDMTTIMERGFILKAKPLEAMYRPSKSMFNVLSRL</sequence>
<dbReference type="GO" id="GO:0004497">
    <property type="term" value="F:monooxygenase activity"/>
    <property type="evidence" value="ECO:0007669"/>
    <property type="project" value="UniProtKB-KW"/>
</dbReference>
<comment type="cofactor">
    <cofactor evidence="9">
        <name>heme</name>
        <dbReference type="ChEBI" id="CHEBI:30413"/>
    </cofactor>
</comment>
<gene>
    <name evidence="11" type="ORF">IFM89_026985</name>
</gene>
<dbReference type="InterPro" id="IPR001128">
    <property type="entry name" value="Cyt_P450"/>
</dbReference>
<dbReference type="PRINTS" id="PR00385">
    <property type="entry name" value="P450"/>
</dbReference>
<keyword evidence="8" id="KW-0472">Membrane</keyword>
<comment type="caution">
    <text evidence="11">The sequence shown here is derived from an EMBL/GenBank/DDBJ whole genome shotgun (WGS) entry which is preliminary data.</text>
</comment>
<dbReference type="InterPro" id="IPR036396">
    <property type="entry name" value="Cyt_P450_sf"/>
</dbReference>
<dbReference type="GO" id="GO:0005506">
    <property type="term" value="F:iron ion binding"/>
    <property type="evidence" value="ECO:0007669"/>
    <property type="project" value="InterPro"/>
</dbReference>
<comment type="subcellular location">
    <subcellularLocation>
        <location evidence="1">Membrane</location>
    </subcellularLocation>
</comment>
<dbReference type="PANTHER" id="PTHR47947:SF13">
    <property type="entry name" value="CYTOCHROME P450, FAMILY 81, SUBFAMILY K, POLYPEPTIDE 1-RELATED"/>
    <property type="match status" value="1"/>
</dbReference>
<evidence type="ECO:0000256" key="4">
    <source>
        <dbReference type="ARBA" id="ARBA00022723"/>
    </source>
</evidence>
<dbReference type="EMBL" id="JADFTS010000004">
    <property type="protein sequence ID" value="KAF9611092.1"/>
    <property type="molecule type" value="Genomic_DNA"/>
</dbReference>
<keyword evidence="7 9" id="KW-0408">Iron</keyword>
<dbReference type="InterPro" id="IPR002401">
    <property type="entry name" value="Cyt_P450_E_grp-I"/>
</dbReference>
<keyword evidence="10" id="KW-0503">Monooxygenase</keyword>
<evidence type="ECO:0000256" key="6">
    <source>
        <dbReference type="ARBA" id="ARBA00023002"/>
    </source>
</evidence>
<evidence type="ECO:0000256" key="1">
    <source>
        <dbReference type="ARBA" id="ARBA00004370"/>
    </source>
</evidence>
<accession>A0A835LZU1</accession>
<dbReference type="InterPro" id="IPR050651">
    <property type="entry name" value="Plant_Cytochrome_P450_Monoox"/>
</dbReference>
<dbReference type="GO" id="GO:0016020">
    <property type="term" value="C:membrane"/>
    <property type="evidence" value="ECO:0007669"/>
    <property type="project" value="UniProtKB-SubCell"/>
</dbReference>
<dbReference type="Gene3D" id="1.10.630.10">
    <property type="entry name" value="Cytochrome P450"/>
    <property type="match status" value="1"/>
</dbReference>
<evidence type="ECO:0000256" key="8">
    <source>
        <dbReference type="ARBA" id="ARBA00023136"/>
    </source>
</evidence>
<dbReference type="PRINTS" id="PR00463">
    <property type="entry name" value="EP450I"/>
</dbReference>
<dbReference type="GO" id="GO:0044550">
    <property type="term" value="P:secondary metabolite biosynthetic process"/>
    <property type="evidence" value="ECO:0007669"/>
    <property type="project" value="UniProtKB-ARBA"/>
</dbReference>
<dbReference type="AlphaFoldDB" id="A0A835LZU1"/>
<dbReference type="OrthoDB" id="2789670at2759"/>
<evidence type="ECO:0000313" key="12">
    <source>
        <dbReference type="Proteomes" id="UP000631114"/>
    </source>
</evidence>
<evidence type="ECO:0000256" key="7">
    <source>
        <dbReference type="ARBA" id="ARBA00023004"/>
    </source>
</evidence>
<dbReference type="GO" id="GO:0016705">
    <property type="term" value="F:oxidoreductase activity, acting on paired donors, with incorporation or reduction of molecular oxygen"/>
    <property type="evidence" value="ECO:0007669"/>
    <property type="project" value="InterPro"/>
</dbReference>
<keyword evidence="2 9" id="KW-0349">Heme</keyword>
<evidence type="ECO:0000313" key="11">
    <source>
        <dbReference type="EMBL" id="KAF9611092.1"/>
    </source>
</evidence>
<dbReference type="Proteomes" id="UP000631114">
    <property type="component" value="Unassembled WGS sequence"/>
</dbReference>
<evidence type="ECO:0000256" key="2">
    <source>
        <dbReference type="ARBA" id="ARBA00022617"/>
    </source>
</evidence>
<name>A0A835LZU1_9MAGN</name>
<evidence type="ECO:0000256" key="3">
    <source>
        <dbReference type="ARBA" id="ARBA00022692"/>
    </source>
</evidence>
<feature type="binding site" description="axial binding residue" evidence="9">
    <location>
        <position position="453"/>
    </location>
    <ligand>
        <name>heme</name>
        <dbReference type="ChEBI" id="CHEBI:30413"/>
    </ligand>
    <ligandPart>
        <name>Fe</name>
        <dbReference type="ChEBI" id="CHEBI:18248"/>
    </ligandPart>
</feature>
<dbReference type="PANTHER" id="PTHR47947">
    <property type="entry name" value="CYTOCHROME P450 82C3-RELATED"/>
    <property type="match status" value="1"/>
</dbReference>
<dbReference type="SUPFAM" id="SSF48264">
    <property type="entry name" value="Cytochrome P450"/>
    <property type="match status" value="1"/>
</dbReference>
<dbReference type="PROSITE" id="PS00086">
    <property type="entry name" value="CYTOCHROME_P450"/>
    <property type="match status" value="1"/>
</dbReference>
<dbReference type="Pfam" id="PF00067">
    <property type="entry name" value="p450"/>
    <property type="match status" value="1"/>
</dbReference>
<proteinExistence type="inferred from homology"/>
<evidence type="ECO:0000256" key="9">
    <source>
        <dbReference type="PIRSR" id="PIRSR602401-1"/>
    </source>
</evidence>
<reference evidence="11 12" key="1">
    <citation type="submission" date="2020-10" db="EMBL/GenBank/DDBJ databases">
        <title>The Coptis chinensis genome and diversification of protoberbering-type alkaloids.</title>
        <authorList>
            <person name="Wang B."/>
            <person name="Shu S."/>
            <person name="Song C."/>
            <person name="Liu Y."/>
        </authorList>
    </citation>
    <scope>NUCLEOTIDE SEQUENCE [LARGE SCALE GENOMIC DNA]</scope>
    <source>
        <strain evidence="11">HL-2020</strain>
        <tissue evidence="11">Leaf</tissue>
    </source>
</reference>
<comment type="similarity">
    <text evidence="10">Belongs to the cytochrome P450 family.</text>
</comment>
<keyword evidence="3" id="KW-0812">Transmembrane</keyword>
<keyword evidence="5" id="KW-1133">Transmembrane helix</keyword>
<dbReference type="InterPro" id="IPR017972">
    <property type="entry name" value="Cyt_P450_CS"/>
</dbReference>
<dbReference type="FunFam" id="1.10.630.10:FF:000026">
    <property type="entry name" value="Cytochrome P450 82C4"/>
    <property type="match status" value="1"/>
</dbReference>
<evidence type="ECO:0000256" key="5">
    <source>
        <dbReference type="ARBA" id="ARBA00022989"/>
    </source>
</evidence>
<organism evidence="11 12">
    <name type="scientific">Coptis chinensis</name>
    <dbReference type="NCBI Taxonomy" id="261450"/>
    <lineage>
        <taxon>Eukaryota</taxon>
        <taxon>Viridiplantae</taxon>
        <taxon>Streptophyta</taxon>
        <taxon>Embryophyta</taxon>
        <taxon>Tracheophyta</taxon>
        <taxon>Spermatophyta</taxon>
        <taxon>Magnoliopsida</taxon>
        <taxon>Ranunculales</taxon>
        <taxon>Ranunculaceae</taxon>
        <taxon>Coptidoideae</taxon>
        <taxon>Coptis</taxon>
    </lineage>
</organism>